<reference evidence="2 3" key="1">
    <citation type="submission" date="2023-09" db="EMBL/GenBank/DDBJ databases">
        <authorList>
            <person name="Rey-Velasco X."/>
        </authorList>
    </citation>
    <scope>NUCLEOTIDE SEQUENCE [LARGE SCALE GENOMIC DNA]</scope>
    <source>
        <strain evidence="2 3">F388</strain>
    </source>
</reference>
<dbReference type="Proteomes" id="UP001255246">
    <property type="component" value="Unassembled WGS sequence"/>
</dbReference>
<feature type="domain" description="LysM" evidence="1">
    <location>
        <begin position="25"/>
        <end position="75"/>
    </location>
</feature>
<accession>A0ABU3AA12</accession>
<evidence type="ECO:0000259" key="1">
    <source>
        <dbReference type="PROSITE" id="PS51782"/>
    </source>
</evidence>
<name>A0ABU3AA12_9FLAO</name>
<organism evidence="2 3">
    <name type="scientific">Croceitalea rosinachiae</name>
    <dbReference type="NCBI Taxonomy" id="3075596"/>
    <lineage>
        <taxon>Bacteria</taxon>
        <taxon>Pseudomonadati</taxon>
        <taxon>Bacteroidota</taxon>
        <taxon>Flavobacteriia</taxon>
        <taxon>Flavobacteriales</taxon>
        <taxon>Flavobacteriaceae</taxon>
        <taxon>Croceitalea</taxon>
    </lineage>
</organism>
<evidence type="ECO:0000313" key="3">
    <source>
        <dbReference type="Proteomes" id="UP001255246"/>
    </source>
</evidence>
<dbReference type="PROSITE" id="PS51782">
    <property type="entry name" value="LYSM"/>
    <property type="match status" value="1"/>
</dbReference>
<protein>
    <recommendedName>
        <fullName evidence="1">LysM domain-containing protein</fullName>
    </recommendedName>
</protein>
<dbReference type="EMBL" id="JAVRHR010000001">
    <property type="protein sequence ID" value="MDT0606735.1"/>
    <property type="molecule type" value="Genomic_DNA"/>
</dbReference>
<evidence type="ECO:0000313" key="2">
    <source>
        <dbReference type="EMBL" id="MDT0606735.1"/>
    </source>
</evidence>
<keyword evidence="3" id="KW-1185">Reference proteome</keyword>
<dbReference type="InterPro" id="IPR018392">
    <property type="entry name" value="LysM"/>
</dbReference>
<comment type="caution">
    <text evidence="2">The sequence shown here is derived from an EMBL/GenBank/DDBJ whole genome shotgun (WGS) entry which is preliminary data.</text>
</comment>
<sequence>MNRVFLAFLSILVVYLNGIAQDSLQTVIAQKGDGIFSVLRKEGLNPSKYYAEFVALNTENLRNGSELHLGRAYKIPNAPDSFKETGKAINIVNGVEEPLFSSELNKISVKSDKLNKAVYYLIAEDNNVNTAFGATIVSELARELLVNGAQVYLMESDTLLNKKHDFRRVQEYVETINKRYLKHTGKYQRLLIIRSTGEIKNRKLNVAIYHHSKSEEGQKFADNIKAVVKRNSITNRSVKDFSEIFENDNDLFLAKNVLPAISVIDVSADLKFKNEQFSVYSDKRTFAKWVTKGMFNDYAELDIEK</sequence>
<proteinExistence type="predicted"/>
<dbReference type="RefSeq" id="WP_311350280.1">
    <property type="nucleotide sequence ID" value="NZ_JAVRHR010000001.1"/>
</dbReference>
<gene>
    <name evidence="2" type="ORF">RM706_06820</name>
</gene>